<feature type="transmembrane region" description="Helical" evidence="1">
    <location>
        <begin position="281"/>
        <end position="307"/>
    </location>
</feature>
<reference evidence="2" key="1">
    <citation type="submission" date="2013-04" db="EMBL/GenBank/DDBJ databases">
        <authorList>
            <person name="Qu J."/>
            <person name="Murali S.C."/>
            <person name="Bandaranaike D."/>
            <person name="Bellair M."/>
            <person name="Blankenburg K."/>
            <person name="Chao H."/>
            <person name="Dinh H."/>
            <person name="Doddapaneni H."/>
            <person name="Downs B."/>
            <person name="Dugan-Rocha S."/>
            <person name="Elkadiri S."/>
            <person name="Gnanaolivu R.D."/>
            <person name="Hernandez B."/>
            <person name="Javaid M."/>
            <person name="Jayaseelan J.C."/>
            <person name="Lee S."/>
            <person name="Li M."/>
            <person name="Ming W."/>
            <person name="Munidasa M."/>
            <person name="Muniz J."/>
            <person name="Nguyen L."/>
            <person name="Ongeri F."/>
            <person name="Osuji N."/>
            <person name="Pu L.-L."/>
            <person name="Puazo M."/>
            <person name="Qu C."/>
            <person name="Quiroz J."/>
            <person name="Raj R."/>
            <person name="Weissenberger G."/>
            <person name="Xin Y."/>
            <person name="Zou X."/>
            <person name="Han Y."/>
            <person name="Richards S."/>
            <person name="Worley K."/>
            <person name="Muzny D."/>
            <person name="Gibbs R."/>
        </authorList>
    </citation>
    <scope>NUCLEOTIDE SEQUENCE</scope>
    <source>
        <strain evidence="2">Sampled in the wild</strain>
    </source>
</reference>
<comment type="caution">
    <text evidence="2">The sequence shown here is derived from an EMBL/GenBank/DDBJ whole genome shotgun (WGS) entry which is preliminary data.</text>
</comment>
<dbReference type="PANTHER" id="PTHR11161">
    <property type="entry name" value="O-ACYLTRANSFERASE"/>
    <property type="match status" value="1"/>
</dbReference>
<dbReference type="PANTHER" id="PTHR11161:SF0">
    <property type="entry name" value="O-ACYLTRANSFERASE LIKE PROTEIN"/>
    <property type="match status" value="1"/>
</dbReference>
<evidence type="ECO:0000313" key="2">
    <source>
        <dbReference type="EMBL" id="KAG8222354.1"/>
    </source>
</evidence>
<evidence type="ECO:0000256" key="1">
    <source>
        <dbReference type="SAM" id="Phobius"/>
    </source>
</evidence>
<feature type="transmembrane region" description="Helical" evidence="1">
    <location>
        <begin position="165"/>
        <end position="187"/>
    </location>
</feature>
<feature type="non-terminal residue" evidence="2">
    <location>
        <position position="1"/>
    </location>
</feature>
<evidence type="ECO:0008006" key="4">
    <source>
        <dbReference type="Google" id="ProtNLM"/>
    </source>
</evidence>
<feature type="transmembrane region" description="Helical" evidence="1">
    <location>
        <begin position="240"/>
        <end position="258"/>
    </location>
</feature>
<dbReference type="OrthoDB" id="118951at2759"/>
<reference evidence="2" key="2">
    <citation type="submission" date="2017-10" db="EMBL/GenBank/DDBJ databases">
        <title>Ladona fulva Genome sequencing and assembly.</title>
        <authorList>
            <person name="Murali S."/>
            <person name="Richards S."/>
            <person name="Bandaranaike D."/>
            <person name="Bellair M."/>
            <person name="Blankenburg K."/>
            <person name="Chao H."/>
            <person name="Dinh H."/>
            <person name="Doddapaneni H."/>
            <person name="Dugan-Rocha S."/>
            <person name="Elkadiri S."/>
            <person name="Gnanaolivu R."/>
            <person name="Hernandez B."/>
            <person name="Skinner E."/>
            <person name="Javaid M."/>
            <person name="Lee S."/>
            <person name="Li M."/>
            <person name="Ming W."/>
            <person name="Munidasa M."/>
            <person name="Muniz J."/>
            <person name="Nguyen L."/>
            <person name="Hughes D."/>
            <person name="Osuji N."/>
            <person name="Pu L.-L."/>
            <person name="Puazo M."/>
            <person name="Qu C."/>
            <person name="Quiroz J."/>
            <person name="Raj R."/>
            <person name="Weissenberger G."/>
            <person name="Xin Y."/>
            <person name="Zou X."/>
            <person name="Han Y."/>
            <person name="Worley K."/>
            <person name="Muzny D."/>
            <person name="Gibbs R."/>
        </authorList>
    </citation>
    <scope>NUCLEOTIDE SEQUENCE</scope>
    <source>
        <strain evidence="2">Sampled in the wild</strain>
    </source>
</reference>
<gene>
    <name evidence="2" type="ORF">J437_LFUL015950</name>
</gene>
<keyword evidence="1" id="KW-1133">Transmembrane helix</keyword>
<dbReference type="InterPro" id="IPR052728">
    <property type="entry name" value="O2_lipid_transport_reg"/>
</dbReference>
<keyword evidence="1" id="KW-0472">Membrane</keyword>
<keyword evidence="3" id="KW-1185">Reference proteome</keyword>
<accession>A0A8K0JU49</accession>
<proteinExistence type="predicted"/>
<name>A0A8K0JU49_LADFU</name>
<dbReference type="Proteomes" id="UP000792457">
    <property type="component" value="Unassembled WGS sequence"/>
</dbReference>
<evidence type="ECO:0000313" key="3">
    <source>
        <dbReference type="Proteomes" id="UP000792457"/>
    </source>
</evidence>
<sequence length="309" mass="34425">MPSNAPFHSHESSDAYSCVCCGHCILLHHSGVSGQRPCVEQIYGNKCRRMSRELVLQPSVLSGSVVVLGSGHAAVPTLASDRVSPVEVAKEGCCSDGSLRRYLYRSALCFNLRKQIPGNSVLNRYMQYIYMATHNRMSPYLVGLALGCVLHRLRGVKVNLGKMVVAGGWIASMATIYGVIFGPYHMFQYHHAYNLLEASVFGGFHRFAWAVAVGWLIFACSKGYGGFINRLLSSNFFKPLSRLSYCMFLTHFAVLIYGTSRLRTAIFVDEYILLHGYAGDIFVTLIVSIFLHMCFEAPFLTLVRLFFGK</sequence>
<protein>
    <recommendedName>
        <fullName evidence="4">Nose resistant to fluoxetine protein 6</fullName>
    </recommendedName>
</protein>
<dbReference type="AlphaFoldDB" id="A0A8K0JU49"/>
<dbReference type="EMBL" id="KZ308131">
    <property type="protein sequence ID" value="KAG8222354.1"/>
    <property type="molecule type" value="Genomic_DNA"/>
</dbReference>
<keyword evidence="1" id="KW-0812">Transmembrane</keyword>
<organism evidence="2 3">
    <name type="scientific">Ladona fulva</name>
    <name type="common">Scarce chaser dragonfly</name>
    <name type="synonym">Libellula fulva</name>
    <dbReference type="NCBI Taxonomy" id="123851"/>
    <lineage>
        <taxon>Eukaryota</taxon>
        <taxon>Metazoa</taxon>
        <taxon>Ecdysozoa</taxon>
        <taxon>Arthropoda</taxon>
        <taxon>Hexapoda</taxon>
        <taxon>Insecta</taxon>
        <taxon>Pterygota</taxon>
        <taxon>Palaeoptera</taxon>
        <taxon>Odonata</taxon>
        <taxon>Epiprocta</taxon>
        <taxon>Anisoptera</taxon>
        <taxon>Libelluloidea</taxon>
        <taxon>Libellulidae</taxon>
        <taxon>Ladona</taxon>
    </lineage>
</organism>
<feature type="transmembrane region" description="Helical" evidence="1">
    <location>
        <begin position="207"/>
        <end position="228"/>
    </location>
</feature>